<dbReference type="Proteomes" id="UP000373149">
    <property type="component" value="Unassembled WGS sequence"/>
</dbReference>
<comment type="caution">
    <text evidence="6">The sequence shown here is derived from an EMBL/GenBank/DDBJ whole genome shotgun (WGS) entry which is preliminary data.</text>
</comment>
<reference evidence="6 7" key="1">
    <citation type="submission" date="2019-09" db="EMBL/GenBank/DDBJ databases">
        <authorList>
            <person name="Duangmal K."/>
            <person name="Teo W.F.A."/>
            <person name="Lipun K."/>
        </authorList>
    </citation>
    <scope>NUCLEOTIDE SEQUENCE [LARGE SCALE GENOMIC DNA]</scope>
    <source>
        <strain evidence="6 7">K1PN6</strain>
    </source>
</reference>
<dbReference type="GO" id="GO:0003984">
    <property type="term" value="F:acetolactate synthase activity"/>
    <property type="evidence" value="ECO:0007669"/>
    <property type="project" value="TreeGrafter"/>
</dbReference>
<dbReference type="Gene3D" id="3.40.50.970">
    <property type="match status" value="2"/>
</dbReference>
<feature type="domain" description="Thiamine pyrophosphate enzyme TPP-binding" evidence="4">
    <location>
        <begin position="383"/>
        <end position="521"/>
    </location>
</feature>
<dbReference type="Pfam" id="PF02775">
    <property type="entry name" value="TPP_enzyme_C"/>
    <property type="match status" value="1"/>
</dbReference>
<comment type="similarity">
    <text evidence="1">Belongs to the TPP enzyme family.</text>
</comment>
<dbReference type="CDD" id="cd07035">
    <property type="entry name" value="TPP_PYR_POX_like"/>
    <property type="match status" value="1"/>
</dbReference>
<dbReference type="EMBL" id="VMNX01000003">
    <property type="protein sequence ID" value="MPY47542.1"/>
    <property type="molecule type" value="Genomic_DNA"/>
</dbReference>
<dbReference type="PANTHER" id="PTHR18968:SF86">
    <property type="entry name" value="ACETOLACTATE SYNTHASE LARGE SUBUNIT ILVX-RELATED"/>
    <property type="match status" value="1"/>
</dbReference>
<keyword evidence="2" id="KW-0786">Thiamine pyrophosphate</keyword>
<dbReference type="Pfam" id="PF02776">
    <property type="entry name" value="TPP_enzyme_N"/>
    <property type="match status" value="1"/>
</dbReference>
<dbReference type="PANTHER" id="PTHR18968">
    <property type="entry name" value="THIAMINE PYROPHOSPHATE ENZYMES"/>
    <property type="match status" value="1"/>
</dbReference>
<sequence>MPNGAQILIEGLVDAGVDMCFAHPGTSATHIVAALDDVPRMRPVLCLFEGVATGAADGYARIAGKPACTLLHLGPGLANGLANLDNARRVGTPVVNIVGDHAPRHQRLDASPESDLMSLARTVSGWTRRTYQATDLAGDVAEAVAAAYGPPGSVATLVVPADVSSSEADKSSGTVRVEVPGARPGTRPRPGAVSSAAVAAAAEVLRSGEPAVLLLGGAATHGPGLHAAARIAAATGARLLCESFPARLERGAGLPPVERLAHGTADASAQLAEIRYLLLAGTTTPVAFFTHPEQHGRPEPHGCEVRSLAEGTEDVTAALEELAGAFDPPSPFRQKPLRPERPTGELTAESAAAAIGALLPEGAIVVDESNTSGLWLPDATAGAPPHDWLPLTGGAIGQGLPAAVGAALAAPDRRVLALEADGSAMYSPQALWTMAREELDVTVVVFDNRAYSALSRELMSAGADPDGEWVADLLELSRPDLDFVGLARAMGVPAEQATTAEEFTAILGRALAEPGPYLVDCDVPPAG</sequence>
<evidence type="ECO:0000256" key="1">
    <source>
        <dbReference type="ARBA" id="ARBA00007812"/>
    </source>
</evidence>
<feature type="domain" description="Thiamine pyrophosphate enzyme N-terminal TPP-binding" evidence="5">
    <location>
        <begin position="3"/>
        <end position="114"/>
    </location>
</feature>
<evidence type="ECO:0000256" key="3">
    <source>
        <dbReference type="SAM" id="MobiDB-lite"/>
    </source>
</evidence>
<organism evidence="6 7">
    <name type="scientific">Streptomyces acidicola</name>
    <dbReference type="NCBI Taxonomy" id="2596892"/>
    <lineage>
        <taxon>Bacteria</taxon>
        <taxon>Bacillati</taxon>
        <taxon>Actinomycetota</taxon>
        <taxon>Actinomycetes</taxon>
        <taxon>Kitasatosporales</taxon>
        <taxon>Streptomycetaceae</taxon>
        <taxon>Streptomyces</taxon>
    </lineage>
</organism>
<dbReference type="RefSeq" id="WP_152858578.1">
    <property type="nucleotide sequence ID" value="NZ_VMNX01000003.1"/>
</dbReference>
<keyword evidence="7" id="KW-1185">Reference proteome</keyword>
<accession>A0A5N8WK96</accession>
<dbReference type="InterPro" id="IPR012001">
    <property type="entry name" value="Thiamin_PyroP_enz_TPP-bd_dom"/>
</dbReference>
<dbReference type="GO" id="GO:0000287">
    <property type="term" value="F:magnesium ion binding"/>
    <property type="evidence" value="ECO:0007669"/>
    <property type="project" value="UniProtKB-ARBA"/>
</dbReference>
<protein>
    <submittedName>
        <fullName evidence="6">Acetolactate synthase large subunit</fullName>
    </submittedName>
</protein>
<dbReference type="SUPFAM" id="SSF52518">
    <property type="entry name" value="Thiamin diphosphate-binding fold (THDP-binding)"/>
    <property type="match status" value="2"/>
</dbReference>
<proteinExistence type="inferred from homology"/>
<dbReference type="GO" id="GO:0050660">
    <property type="term" value="F:flavin adenine dinucleotide binding"/>
    <property type="evidence" value="ECO:0007669"/>
    <property type="project" value="TreeGrafter"/>
</dbReference>
<name>A0A5N8WK96_9ACTN</name>
<dbReference type="CDD" id="cd02002">
    <property type="entry name" value="TPP_BFDC"/>
    <property type="match status" value="1"/>
</dbReference>
<dbReference type="InterPro" id="IPR011766">
    <property type="entry name" value="TPP_enzyme_TPP-bd"/>
</dbReference>
<evidence type="ECO:0000259" key="4">
    <source>
        <dbReference type="Pfam" id="PF02775"/>
    </source>
</evidence>
<dbReference type="GO" id="GO:0030976">
    <property type="term" value="F:thiamine pyrophosphate binding"/>
    <property type="evidence" value="ECO:0007669"/>
    <property type="project" value="InterPro"/>
</dbReference>
<feature type="region of interest" description="Disordered" evidence="3">
    <location>
        <begin position="166"/>
        <end position="191"/>
    </location>
</feature>
<evidence type="ECO:0000259" key="5">
    <source>
        <dbReference type="Pfam" id="PF02776"/>
    </source>
</evidence>
<evidence type="ECO:0000256" key="2">
    <source>
        <dbReference type="ARBA" id="ARBA00023052"/>
    </source>
</evidence>
<feature type="compositionally biased region" description="Low complexity" evidence="3">
    <location>
        <begin position="180"/>
        <end position="191"/>
    </location>
</feature>
<gene>
    <name evidence="6" type="ORF">FPZ41_02590</name>
</gene>
<evidence type="ECO:0000313" key="7">
    <source>
        <dbReference type="Proteomes" id="UP000373149"/>
    </source>
</evidence>
<dbReference type="InterPro" id="IPR045229">
    <property type="entry name" value="TPP_enz"/>
</dbReference>
<dbReference type="NCBIfam" id="NF005760">
    <property type="entry name" value="PRK07586.1"/>
    <property type="match status" value="1"/>
</dbReference>
<dbReference type="InterPro" id="IPR029061">
    <property type="entry name" value="THDP-binding"/>
</dbReference>
<dbReference type="AlphaFoldDB" id="A0A5N8WK96"/>
<evidence type="ECO:0000313" key="6">
    <source>
        <dbReference type="EMBL" id="MPY47542.1"/>
    </source>
</evidence>